<accession>A0A821XJH3</accession>
<dbReference type="EMBL" id="CAJOBR010075427">
    <property type="protein sequence ID" value="CAF5110921.1"/>
    <property type="molecule type" value="Genomic_DNA"/>
</dbReference>
<organism evidence="1 3">
    <name type="scientific">Rotaria socialis</name>
    <dbReference type="NCBI Taxonomy" id="392032"/>
    <lineage>
        <taxon>Eukaryota</taxon>
        <taxon>Metazoa</taxon>
        <taxon>Spiralia</taxon>
        <taxon>Gnathifera</taxon>
        <taxon>Rotifera</taxon>
        <taxon>Eurotatoria</taxon>
        <taxon>Bdelloidea</taxon>
        <taxon>Philodinida</taxon>
        <taxon>Philodinidae</taxon>
        <taxon>Rotaria</taxon>
    </lineage>
</organism>
<gene>
    <name evidence="2" type="ORF">QYT958_LOCUS45426</name>
    <name evidence="1" type="ORF">UJA718_LOCUS47496</name>
</gene>
<evidence type="ECO:0000313" key="2">
    <source>
        <dbReference type="EMBL" id="CAF5110921.1"/>
    </source>
</evidence>
<evidence type="ECO:0000313" key="3">
    <source>
        <dbReference type="Proteomes" id="UP000663873"/>
    </source>
</evidence>
<dbReference type="EMBL" id="CAJOBP010090392">
    <property type="protein sequence ID" value="CAF4945373.1"/>
    <property type="molecule type" value="Genomic_DNA"/>
</dbReference>
<evidence type="ECO:0000313" key="1">
    <source>
        <dbReference type="EMBL" id="CAF4945373.1"/>
    </source>
</evidence>
<sequence length="47" mass="5768">MKYELIYHRLQILYDRPTISYDTLDYNLLPMDVFEKLLQQTKTKLMA</sequence>
<dbReference type="AlphaFoldDB" id="A0A821XJH3"/>
<keyword evidence="3" id="KW-1185">Reference proteome</keyword>
<proteinExistence type="predicted"/>
<protein>
    <submittedName>
        <fullName evidence="1">Uncharacterized protein</fullName>
    </submittedName>
</protein>
<name>A0A821XJH3_9BILA</name>
<comment type="caution">
    <text evidence="1">The sequence shown here is derived from an EMBL/GenBank/DDBJ whole genome shotgun (WGS) entry which is preliminary data.</text>
</comment>
<reference evidence="1" key="1">
    <citation type="submission" date="2021-02" db="EMBL/GenBank/DDBJ databases">
        <authorList>
            <person name="Nowell W R."/>
        </authorList>
    </citation>
    <scope>NUCLEOTIDE SEQUENCE</scope>
</reference>
<dbReference type="Proteomes" id="UP000663848">
    <property type="component" value="Unassembled WGS sequence"/>
</dbReference>
<dbReference type="Proteomes" id="UP000663873">
    <property type="component" value="Unassembled WGS sequence"/>
</dbReference>
<feature type="non-terminal residue" evidence="1">
    <location>
        <position position="47"/>
    </location>
</feature>